<dbReference type="AlphaFoldDB" id="A0A2S9J8C0"/>
<evidence type="ECO:0000256" key="3">
    <source>
        <dbReference type="ARBA" id="ARBA00023163"/>
    </source>
</evidence>
<dbReference type="InterPro" id="IPR000792">
    <property type="entry name" value="Tscrpt_reg_LuxR_C"/>
</dbReference>
<dbReference type="RefSeq" id="WP_105715602.1">
    <property type="nucleotide sequence ID" value="NZ_PVBQ01000002.1"/>
</dbReference>
<dbReference type="InterPro" id="IPR036388">
    <property type="entry name" value="WH-like_DNA-bd_sf"/>
</dbReference>
<dbReference type="InterPro" id="IPR016032">
    <property type="entry name" value="Sig_transdc_resp-reg_C-effctor"/>
</dbReference>
<proteinExistence type="predicted"/>
<gene>
    <name evidence="5" type="ORF">C5745_03635</name>
</gene>
<keyword evidence="2" id="KW-0238">DNA-binding</keyword>
<evidence type="ECO:0000259" key="4">
    <source>
        <dbReference type="PROSITE" id="PS50043"/>
    </source>
</evidence>
<name>A0A2S9J8C0_9SPHI</name>
<dbReference type="Proteomes" id="UP000239711">
    <property type="component" value="Unassembled WGS sequence"/>
</dbReference>
<organism evidence="5 6">
    <name type="scientific">Sphingobacterium haloxyli</name>
    <dbReference type="NCBI Taxonomy" id="2100533"/>
    <lineage>
        <taxon>Bacteria</taxon>
        <taxon>Pseudomonadati</taxon>
        <taxon>Bacteroidota</taxon>
        <taxon>Sphingobacteriia</taxon>
        <taxon>Sphingobacteriales</taxon>
        <taxon>Sphingobacteriaceae</taxon>
        <taxon>Sphingobacterium</taxon>
    </lineage>
</organism>
<dbReference type="PROSITE" id="PS00622">
    <property type="entry name" value="HTH_LUXR_1"/>
    <property type="match status" value="1"/>
</dbReference>
<evidence type="ECO:0000313" key="6">
    <source>
        <dbReference type="Proteomes" id="UP000239711"/>
    </source>
</evidence>
<evidence type="ECO:0000256" key="1">
    <source>
        <dbReference type="ARBA" id="ARBA00023015"/>
    </source>
</evidence>
<dbReference type="PANTHER" id="PTHR44688">
    <property type="entry name" value="DNA-BINDING TRANSCRIPTIONAL ACTIVATOR DEVR_DOSR"/>
    <property type="match status" value="1"/>
</dbReference>
<protein>
    <submittedName>
        <fullName evidence="5">Helix-turn-helix transcriptional regulator</fullName>
    </submittedName>
</protein>
<reference evidence="5 6" key="1">
    <citation type="submission" date="2018-02" db="EMBL/GenBank/DDBJ databases">
        <title>The draft genome of Sphingobacterium sp. 5JN-11.</title>
        <authorList>
            <person name="Liu L."/>
            <person name="Li L."/>
            <person name="Liang L."/>
            <person name="Zhang X."/>
            <person name="Wang T."/>
        </authorList>
    </citation>
    <scope>NUCLEOTIDE SEQUENCE [LARGE SCALE GENOMIC DNA]</scope>
    <source>
        <strain evidence="5 6">5JN-11</strain>
    </source>
</reference>
<dbReference type="EMBL" id="PVBQ01000002">
    <property type="protein sequence ID" value="PRD49036.1"/>
    <property type="molecule type" value="Genomic_DNA"/>
</dbReference>
<dbReference type="SUPFAM" id="SSF46894">
    <property type="entry name" value="C-terminal effector domain of the bipartite response regulators"/>
    <property type="match status" value="1"/>
</dbReference>
<feature type="domain" description="HTH luxR-type" evidence="4">
    <location>
        <begin position="189"/>
        <end position="254"/>
    </location>
</feature>
<dbReference type="Gene3D" id="3.30.450.20">
    <property type="entry name" value="PAS domain"/>
    <property type="match status" value="1"/>
</dbReference>
<dbReference type="Pfam" id="PF00196">
    <property type="entry name" value="GerE"/>
    <property type="match status" value="1"/>
</dbReference>
<keyword evidence="1" id="KW-0805">Transcription regulation</keyword>
<dbReference type="PROSITE" id="PS50043">
    <property type="entry name" value="HTH_LUXR_2"/>
    <property type="match status" value="1"/>
</dbReference>
<dbReference type="GO" id="GO:0003677">
    <property type="term" value="F:DNA binding"/>
    <property type="evidence" value="ECO:0007669"/>
    <property type="project" value="UniProtKB-KW"/>
</dbReference>
<dbReference type="PRINTS" id="PR00038">
    <property type="entry name" value="HTHLUXR"/>
</dbReference>
<comment type="caution">
    <text evidence="5">The sequence shown here is derived from an EMBL/GenBank/DDBJ whole genome shotgun (WGS) entry which is preliminary data.</text>
</comment>
<dbReference type="Gene3D" id="1.10.10.10">
    <property type="entry name" value="Winged helix-like DNA-binding domain superfamily/Winged helix DNA-binding domain"/>
    <property type="match status" value="1"/>
</dbReference>
<evidence type="ECO:0000313" key="5">
    <source>
        <dbReference type="EMBL" id="PRD49036.1"/>
    </source>
</evidence>
<dbReference type="GO" id="GO:0006355">
    <property type="term" value="P:regulation of DNA-templated transcription"/>
    <property type="evidence" value="ECO:0007669"/>
    <property type="project" value="InterPro"/>
</dbReference>
<evidence type="ECO:0000256" key="2">
    <source>
        <dbReference type="ARBA" id="ARBA00023125"/>
    </source>
</evidence>
<dbReference type="OrthoDB" id="965844at2"/>
<keyword evidence="3" id="KW-0804">Transcription</keyword>
<dbReference type="PANTHER" id="PTHR44688:SF16">
    <property type="entry name" value="DNA-BINDING TRANSCRIPTIONAL ACTIVATOR DEVR_DOSR"/>
    <property type="match status" value="1"/>
</dbReference>
<dbReference type="CDD" id="cd06170">
    <property type="entry name" value="LuxR_C_like"/>
    <property type="match status" value="1"/>
</dbReference>
<keyword evidence="6" id="KW-1185">Reference proteome</keyword>
<accession>A0A2S9J8C0</accession>
<dbReference type="SMART" id="SM00421">
    <property type="entry name" value="HTH_LUXR"/>
    <property type="match status" value="1"/>
</dbReference>
<sequence length="256" mass="29210">MKKTDHLLLPVWQKFPEIFAPENTELAPVDILKLISEIFVVGDYYYFLIDFHNYTLHNHSPKLCAIHGLEHTPAYLQQILDLTHPDDIDFVLRAEEHCSAKMVELGAQHTKSLKSSYCFRLRVADGSYHLFHHQAIVLDVDSQHQILRSLNIHTDIQHLTTENNHIVSLIGINGRTDFHQIDLSTKPAKHGQKSPLTKRELEIIPLIAKGLSSIAIAQRLGISEQTIRVHRKNILRKTQTTNSGSMIKKCIEEGLL</sequence>